<reference evidence="7 8" key="1">
    <citation type="submission" date="2020-12" db="EMBL/GenBank/DDBJ databases">
        <authorList>
            <person name="Lu T."/>
            <person name="Wang Q."/>
            <person name="Han X."/>
        </authorList>
    </citation>
    <scope>NUCLEOTIDE SEQUENCE [LARGE SCALE GENOMIC DNA]</scope>
    <source>
        <strain evidence="7 8">WQ 585</strain>
    </source>
</reference>
<dbReference type="InterPro" id="IPR006119">
    <property type="entry name" value="Resolv_N"/>
</dbReference>
<evidence type="ECO:0000256" key="5">
    <source>
        <dbReference type="PROSITE-ProRule" id="PRU10137"/>
    </source>
</evidence>
<dbReference type="PROSITE" id="PS51736">
    <property type="entry name" value="RECOMBINASES_3"/>
    <property type="match status" value="1"/>
</dbReference>
<dbReference type="Pfam" id="PF00239">
    <property type="entry name" value="Resolvase"/>
    <property type="match status" value="1"/>
</dbReference>
<dbReference type="Proteomes" id="UP000635316">
    <property type="component" value="Unassembled WGS sequence"/>
</dbReference>
<name>A0ABS1EFS3_9BURK</name>
<dbReference type="Gene3D" id="1.10.10.60">
    <property type="entry name" value="Homeodomain-like"/>
    <property type="match status" value="1"/>
</dbReference>
<dbReference type="SUPFAM" id="SSF53041">
    <property type="entry name" value="Resolvase-like"/>
    <property type="match status" value="1"/>
</dbReference>
<accession>A0ABS1EFS3</accession>
<dbReference type="RefSeq" id="WP_200235191.1">
    <property type="nucleotide sequence ID" value="NZ_JAENGP010000005.1"/>
</dbReference>
<evidence type="ECO:0000256" key="4">
    <source>
        <dbReference type="ARBA" id="ARBA00023172"/>
    </source>
</evidence>
<keyword evidence="2" id="KW-0229">DNA integration</keyword>
<dbReference type="InterPro" id="IPR036162">
    <property type="entry name" value="Resolvase-like_N_sf"/>
</dbReference>
<dbReference type="InterPro" id="IPR009057">
    <property type="entry name" value="Homeodomain-like_sf"/>
</dbReference>
<evidence type="ECO:0000313" key="7">
    <source>
        <dbReference type="EMBL" id="MBK1780880.1"/>
    </source>
</evidence>
<dbReference type="Pfam" id="PF02796">
    <property type="entry name" value="HTH_7"/>
    <property type="match status" value="1"/>
</dbReference>
<proteinExistence type="inferred from homology"/>
<sequence length="199" mass="22646">MNQRIGYARVSTDDQNLDLQRDALLKSGCTLIYEEAISGKNTERPELQQCLKAIRAGDTLVVWRLDRLGRSLPDLIHIVTDLEQRNIAFESLTEKIDTGSATGKLVFHVFAALAEFERNLIRERTQAGLMAARARGRNGGRPKKLNKQHEKEIQRLMDDPEIPVKQIAERYGVSRATIYKVAPRNSAMILKDEKNEYKN</sequence>
<comment type="caution">
    <text evidence="7">The sequence shown here is derived from an EMBL/GenBank/DDBJ whole genome shotgun (WGS) entry which is preliminary data.</text>
</comment>
<dbReference type="SUPFAM" id="SSF46689">
    <property type="entry name" value="Homeodomain-like"/>
    <property type="match status" value="1"/>
</dbReference>
<dbReference type="InterPro" id="IPR006120">
    <property type="entry name" value="Resolvase_HTH_dom"/>
</dbReference>
<evidence type="ECO:0000313" key="8">
    <source>
        <dbReference type="Proteomes" id="UP000635316"/>
    </source>
</evidence>
<evidence type="ECO:0000259" key="6">
    <source>
        <dbReference type="PROSITE" id="PS51736"/>
    </source>
</evidence>
<dbReference type="InterPro" id="IPR006118">
    <property type="entry name" value="Recombinase_CS"/>
</dbReference>
<dbReference type="InterPro" id="IPR050639">
    <property type="entry name" value="SSR_resolvase"/>
</dbReference>
<dbReference type="PROSITE" id="PS00398">
    <property type="entry name" value="RECOMBINASES_2"/>
    <property type="match status" value="1"/>
</dbReference>
<keyword evidence="4" id="KW-0233">DNA recombination</keyword>
<dbReference type="CDD" id="cd03768">
    <property type="entry name" value="SR_ResInv"/>
    <property type="match status" value="1"/>
</dbReference>
<organism evidence="7 8">
    <name type="scientific">Advenella mandrilli</name>
    <dbReference type="NCBI Taxonomy" id="2800330"/>
    <lineage>
        <taxon>Bacteria</taxon>
        <taxon>Pseudomonadati</taxon>
        <taxon>Pseudomonadota</taxon>
        <taxon>Betaproteobacteria</taxon>
        <taxon>Burkholderiales</taxon>
        <taxon>Alcaligenaceae</taxon>
    </lineage>
</organism>
<feature type="domain" description="Resolvase/invertase-type recombinase catalytic" evidence="6">
    <location>
        <begin position="3"/>
        <end position="136"/>
    </location>
</feature>
<evidence type="ECO:0000256" key="1">
    <source>
        <dbReference type="ARBA" id="ARBA00009913"/>
    </source>
</evidence>
<keyword evidence="8" id="KW-1185">Reference proteome</keyword>
<dbReference type="PANTHER" id="PTHR30461:SF2">
    <property type="entry name" value="SERINE RECOMBINASE PINE-RELATED"/>
    <property type="match status" value="1"/>
</dbReference>
<protein>
    <submittedName>
        <fullName evidence="7">Recombinase family protein</fullName>
    </submittedName>
</protein>
<keyword evidence="3" id="KW-0238">DNA-binding</keyword>
<dbReference type="PROSITE" id="PS00397">
    <property type="entry name" value="RECOMBINASES_1"/>
    <property type="match status" value="1"/>
</dbReference>
<dbReference type="PANTHER" id="PTHR30461">
    <property type="entry name" value="DNA-INVERTASE FROM LAMBDOID PROPHAGE"/>
    <property type="match status" value="1"/>
</dbReference>
<dbReference type="EMBL" id="JAENGP010000005">
    <property type="protein sequence ID" value="MBK1780880.1"/>
    <property type="molecule type" value="Genomic_DNA"/>
</dbReference>
<comment type="similarity">
    <text evidence="1">Belongs to the site-specific recombinase resolvase family.</text>
</comment>
<feature type="active site" description="O-(5'-phospho-DNA)-serine intermediate" evidence="5">
    <location>
        <position position="11"/>
    </location>
</feature>
<evidence type="ECO:0000256" key="2">
    <source>
        <dbReference type="ARBA" id="ARBA00022908"/>
    </source>
</evidence>
<gene>
    <name evidence="7" type="ORF">JHL22_06590</name>
</gene>
<dbReference type="Gene3D" id="3.40.50.1390">
    <property type="entry name" value="Resolvase, N-terminal catalytic domain"/>
    <property type="match status" value="1"/>
</dbReference>
<dbReference type="SMART" id="SM00857">
    <property type="entry name" value="Resolvase"/>
    <property type="match status" value="1"/>
</dbReference>
<evidence type="ECO:0000256" key="3">
    <source>
        <dbReference type="ARBA" id="ARBA00023125"/>
    </source>
</evidence>
<dbReference type="CDD" id="cd00569">
    <property type="entry name" value="HTH_Hin_like"/>
    <property type="match status" value="1"/>
</dbReference>